<dbReference type="EMBL" id="AOHC02000052">
    <property type="protein sequence ID" value="EMY76332.1"/>
    <property type="molecule type" value="Genomic_DNA"/>
</dbReference>
<accession>N1WG77</accession>
<dbReference type="AlphaFoldDB" id="N1WG77"/>
<sequence length="53" mass="5417">MLGGGSFPLSGAKVSAHPLSGPFFRVPKPGANPTTQLKILTEIRGSSHISGQS</sequence>
<name>N1WG77_9LEPT</name>
<comment type="caution">
    <text evidence="1">The sequence shown here is derived from an EMBL/GenBank/DDBJ whole genome shotgun (WGS) entry which is preliminary data.</text>
</comment>
<evidence type="ECO:0000313" key="1">
    <source>
        <dbReference type="EMBL" id="EMY76332.1"/>
    </source>
</evidence>
<keyword evidence="2" id="KW-1185">Reference proteome</keyword>
<gene>
    <name evidence="1" type="ORF">LEP1GSC060_1461</name>
</gene>
<protein>
    <submittedName>
        <fullName evidence="1">Uncharacterized protein</fullName>
    </submittedName>
</protein>
<organism evidence="1 2">
    <name type="scientific">Leptospira weilii serovar Ranarum str. ICFT</name>
    <dbReference type="NCBI Taxonomy" id="1218598"/>
    <lineage>
        <taxon>Bacteria</taxon>
        <taxon>Pseudomonadati</taxon>
        <taxon>Spirochaetota</taxon>
        <taxon>Spirochaetia</taxon>
        <taxon>Leptospirales</taxon>
        <taxon>Leptospiraceae</taxon>
        <taxon>Leptospira</taxon>
    </lineage>
</organism>
<dbReference type="STRING" id="1218598.LEP1GSC060_1461"/>
<evidence type="ECO:0000313" key="2">
    <source>
        <dbReference type="Proteomes" id="UP000012313"/>
    </source>
</evidence>
<dbReference type="Proteomes" id="UP000012313">
    <property type="component" value="Unassembled WGS sequence"/>
</dbReference>
<proteinExistence type="predicted"/>
<reference evidence="1" key="1">
    <citation type="submission" date="2013-03" db="EMBL/GenBank/DDBJ databases">
        <authorList>
            <person name="Harkins D.M."/>
            <person name="Durkin A.S."/>
            <person name="Brinkac L.M."/>
            <person name="Haft D.H."/>
            <person name="Selengut J.D."/>
            <person name="Sanka R."/>
            <person name="DePew J."/>
            <person name="Purushe J."/>
            <person name="Hartskeerl R.A."/>
            <person name="Ahmed A."/>
            <person name="van der Linden H."/>
            <person name="Goris M.G.A."/>
            <person name="Vinetz J.M."/>
            <person name="Sutton G.G."/>
            <person name="Nierman W.C."/>
            <person name="Fouts D.E."/>
        </authorList>
    </citation>
    <scope>NUCLEOTIDE SEQUENCE [LARGE SCALE GENOMIC DNA]</scope>
    <source>
        <strain evidence="1">ICFT</strain>
    </source>
</reference>